<keyword evidence="3" id="KW-0378">Hydrolase</keyword>
<feature type="active site" description="Nucleophile" evidence="1">
    <location>
        <position position="376"/>
    </location>
</feature>
<dbReference type="EC" id="3.4.19.13" evidence="3"/>
<comment type="catalytic activity">
    <reaction evidence="3">
        <text>glutathione + H2O = L-cysteinylglycine + L-glutamate</text>
        <dbReference type="Rhea" id="RHEA:28807"/>
        <dbReference type="ChEBI" id="CHEBI:15377"/>
        <dbReference type="ChEBI" id="CHEBI:29985"/>
        <dbReference type="ChEBI" id="CHEBI:57925"/>
        <dbReference type="ChEBI" id="CHEBI:61694"/>
        <dbReference type="EC" id="3.4.19.13"/>
    </reaction>
</comment>
<dbReference type="SUPFAM" id="SSF56235">
    <property type="entry name" value="N-terminal nucleophile aminohydrolases (Ntn hydrolases)"/>
    <property type="match status" value="1"/>
</dbReference>
<keyword evidence="6" id="KW-1185">Reference proteome</keyword>
<feature type="binding site" evidence="2">
    <location>
        <position position="465"/>
    </location>
    <ligand>
        <name>L-glutamate</name>
        <dbReference type="ChEBI" id="CHEBI:29985"/>
    </ligand>
</feature>
<protein>
    <recommendedName>
        <fullName evidence="3">Glutathione hydrolase</fullName>
        <ecNumber evidence="3">2.3.2.2</ecNumber>
        <ecNumber evidence="3">3.4.19.13</ecNumber>
    </recommendedName>
    <alternativeName>
        <fullName evidence="3">Gamma-glutamyltransferase</fullName>
    </alternativeName>
    <alternativeName>
        <fullName evidence="3">Gamma-glutamyltranspeptidase</fullName>
    </alternativeName>
</protein>
<dbReference type="InterPro" id="IPR000101">
    <property type="entry name" value="GGT_peptidase"/>
</dbReference>
<gene>
    <name evidence="5" type="ORF">PHJA_000300400</name>
</gene>
<comment type="catalytic activity">
    <reaction evidence="3">
        <text>an S-substituted glutathione + H2O = an S-substituted L-cysteinylglycine + L-glutamate</text>
        <dbReference type="Rhea" id="RHEA:59468"/>
        <dbReference type="ChEBI" id="CHEBI:15377"/>
        <dbReference type="ChEBI" id="CHEBI:29985"/>
        <dbReference type="ChEBI" id="CHEBI:90779"/>
        <dbReference type="ChEBI" id="CHEBI:143103"/>
        <dbReference type="EC" id="3.4.19.13"/>
    </reaction>
</comment>
<dbReference type="GO" id="GO:0006751">
    <property type="term" value="P:glutathione catabolic process"/>
    <property type="evidence" value="ECO:0007669"/>
    <property type="project" value="UniProtKB-UniRule"/>
</dbReference>
<dbReference type="UniPathway" id="UPA00204"/>
<comment type="catalytic activity">
    <reaction evidence="3">
        <text>an N-terminal (5-L-glutamyl)-[peptide] + an alpha-amino acid = 5-L-glutamyl amino acid + an N-terminal L-alpha-aminoacyl-[peptide]</text>
        <dbReference type="Rhea" id="RHEA:23904"/>
        <dbReference type="Rhea" id="RHEA-COMP:9780"/>
        <dbReference type="Rhea" id="RHEA-COMP:9795"/>
        <dbReference type="ChEBI" id="CHEBI:77644"/>
        <dbReference type="ChEBI" id="CHEBI:78597"/>
        <dbReference type="ChEBI" id="CHEBI:78599"/>
        <dbReference type="ChEBI" id="CHEBI:78608"/>
        <dbReference type="EC" id="2.3.2.2"/>
    </reaction>
</comment>
<dbReference type="AlphaFoldDB" id="A0A830BHR1"/>
<dbReference type="GO" id="GO:0103068">
    <property type="term" value="F:leukotriene C4 gamma-glutamyl transferase activity"/>
    <property type="evidence" value="ECO:0007669"/>
    <property type="project" value="UniProtKB-EC"/>
</dbReference>
<dbReference type="InterPro" id="IPR043137">
    <property type="entry name" value="GGT_ssub_C"/>
</dbReference>
<feature type="chain" id="PRO_5032477535" description="Glutathione hydrolase" evidence="4">
    <location>
        <begin position="27"/>
        <end position="571"/>
    </location>
</feature>
<dbReference type="PANTHER" id="PTHR11686">
    <property type="entry name" value="GAMMA GLUTAMYL TRANSPEPTIDASE"/>
    <property type="match status" value="1"/>
</dbReference>
<dbReference type="GO" id="GO:0005886">
    <property type="term" value="C:plasma membrane"/>
    <property type="evidence" value="ECO:0007669"/>
    <property type="project" value="TreeGrafter"/>
</dbReference>
<feature type="signal peptide" evidence="4">
    <location>
        <begin position="1"/>
        <end position="26"/>
    </location>
</feature>
<name>A0A830BHR1_9LAMI</name>
<accession>A0A830BHR1</accession>
<dbReference type="Proteomes" id="UP000653305">
    <property type="component" value="Unassembled WGS sequence"/>
</dbReference>
<comment type="pathway">
    <text evidence="3">Sulfur metabolism; glutathione metabolism.</text>
</comment>
<dbReference type="OrthoDB" id="1081007at2759"/>
<dbReference type="InterPro" id="IPR029055">
    <property type="entry name" value="Ntn_hydrolases_N"/>
</dbReference>
<evidence type="ECO:0000313" key="6">
    <source>
        <dbReference type="Proteomes" id="UP000653305"/>
    </source>
</evidence>
<feature type="binding site" evidence="2">
    <location>
        <begin position="443"/>
        <end position="444"/>
    </location>
    <ligand>
        <name>L-glutamate</name>
        <dbReference type="ChEBI" id="CHEBI:29985"/>
    </ligand>
</feature>
<dbReference type="NCBIfam" id="TIGR00066">
    <property type="entry name" value="g_glut_trans"/>
    <property type="match status" value="1"/>
</dbReference>
<dbReference type="FunFam" id="1.10.246.130:FF:000001">
    <property type="entry name" value="Gamma-glutamyltransferase 5 isoform 1"/>
    <property type="match status" value="1"/>
</dbReference>
<sequence>MAAKLKNPWPILAIFFYISLSIRTSCHPTPRGSLVIARSGIIATEETICSNIGKEILVRGGHAVDASVAAAFCLGVVGPPFSGLGGGGFMLVRQDNGEAKVFDMLETAPRRAFKTMFNKHKIDQIRGKLSIAIPGQLAGLYEAWSIYGKLPWNDLVKPAEDLARNGSTISNHLHQVIDYEASMLRRDPMLRSIFTADGRPLKPGNTLIQKTLANTLSEIARTGVMAFYNGPIGQRLVNDIIRGSPGILSMDDLRKYRVKIRKPLTADVMGLQILSAPPPSSGGAVLVLVLKILEQYEIPRGVSGALGTHRTIEALKHALSMRMQLGDPDFEKMNYKLFSMLSTKTAKKLRAQINDTKTYRSDHYGDKWKQVQDHGTTHICVVDKERNVVSMSTSLNSMFGSGYMSPSTGILLNNHMFGFSIPAPFEPPPAPPNFIQPAKRPLSSITPTIILKGGRLKAVVGGAGGIFIPAAVSEVILNHFAKEMDPLSSIMAPRYYPMLHRNMLYYENYSWMGAKYIASEGTLKFLRSRNHNMVGDRGPLSSCVLVLNNMDDDAKLVAVVDARKGGVPAGY</sequence>
<dbReference type="GO" id="GO:0036374">
    <property type="term" value="F:glutathione hydrolase activity"/>
    <property type="evidence" value="ECO:0007669"/>
    <property type="project" value="UniProtKB-UniRule"/>
</dbReference>
<evidence type="ECO:0000256" key="1">
    <source>
        <dbReference type="PIRSR" id="PIRSR600101-1"/>
    </source>
</evidence>
<proteinExistence type="predicted"/>
<dbReference type="EMBL" id="BMAC01000031">
    <property type="protein sequence ID" value="GFP81571.1"/>
    <property type="molecule type" value="Genomic_DNA"/>
</dbReference>
<dbReference type="Gene3D" id="3.60.20.40">
    <property type="match status" value="1"/>
</dbReference>
<evidence type="ECO:0000256" key="4">
    <source>
        <dbReference type="SAM" id="SignalP"/>
    </source>
</evidence>
<reference evidence="5" key="1">
    <citation type="submission" date="2020-07" db="EMBL/GenBank/DDBJ databases">
        <title>Ethylene signaling mediates host invasion by parasitic plants.</title>
        <authorList>
            <person name="Yoshida S."/>
        </authorList>
    </citation>
    <scope>NUCLEOTIDE SEQUENCE</scope>
    <source>
        <strain evidence="5">Okayama</strain>
    </source>
</reference>
<dbReference type="Gene3D" id="1.10.246.130">
    <property type="match status" value="1"/>
</dbReference>
<evidence type="ECO:0000313" key="5">
    <source>
        <dbReference type="EMBL" id="GFP81571.1"/>
    </source>
</evidence>
<feature type="binding site" evidence="2">
    <location>
        <begin position="394"/>
        <end position="396"/>
    </location>
    <ligand>
        <name>L-glutamate</name>
        <dbReference type="ChEBI" id="CHEBI:29985"/>
    </ligand>
</feature>
<keyword evidence="3" id="KW-0012">Acyltransferase</keyword>
<dbReference type="PRINTS" id="PR01210">
    <property type="entry name" value="GGTRANSPTASE"/>
</dbReference>
<dbReference type="InterPro" id="IPR043138">
    <property type="entry name" value="GGT_lsub"/>
</dbReference>
<dbReference type="EC" id="2.3.2.2" evidence="3"/>
<keyword evidence="3" id="KW-0808">Transferase</keyword>
<evidence type="ECO:0000256" key="3">
    <source>
        <dbReference type="RuleBase" id="RU368068"/>
    </source>
</evidence>
<comment type="function">
    <text evidence="3">Cleaves the gamma-glutamyl peptide bond of glutathione and glutathione conjugates.</text>
</comment>
<keyword evidence="4" id="KW-0732">Signal</keyword>
<evidence type="ECO:0000256" key="2">
    <source>
        <dbReference type="PIRSR" id="PIRSR600101-2"/>
    </source>
</evidence>
<dbReference type="Pfam" id="PF01019">
    <property type="entry name" value="G_glu_transpept"/>
    <property type="match status" value="1"/>
</dbReference>
<dbReference type="PANTHER" id="PTHR11686:SF34">
    <property type="entry name" value="GLUTATHIONE HYDROLASE 1-RELATED"/>
    <property type="match status" value="1"/>
</dbReference>
<organism evidence="5 6">
    <name type="scientific">Phtheirospermum japonicum</name>
    <dbReference type="NCBI Taxonomy" id="374723"/>
    <lineage>
        <taxon>Eukaryota</taxon>
        <taxon>Viridiplantae</taxon>
        <taxon>Streptophyta</taxon>
        <taxon>Embryophyta</taxon>
        <taxon>Tracheophyta</taxon>
        <taxon>Spermatophyta</taxon>
        <taxon>Magnoliopsida</taxon>
        <taxon>eudicotyledons</taxon>
        <taxon>Gunneridae</taxon>
        <taxon>Pentapetalae</taxon>
        <taxon>asterids</taxon>
        <taxon>lamiids</taxon>
        <taxon>Lamiales</taxon>
        <taxon>Orobanchaceae</taxon>
        <taxon>Orobanchaceae incertae sedis</taxon>
        <taxon>Phtheirospermum</taxon>
    </lineage>
</organism>
<comment type="caution">
    <text evidence="5">The sequence shown here is derived from an EMBL/GenBank/DDBJ whole genome shotgun (WGS) entry which is preliminary data.</text>
</comment>